<feature type="region of interest" description="Disordered" evidence="1">
    <location>
        <begin position="427"/>
        <end position="474"/>
    </location>
</feature>
<reference evidence="3 4" key="1">
    <citation type="journal article" date="2018" name="Evol. Lett.">
        <title>Horizontal gene cluster transfer increased hallucinogenic mushroom diversity.</title>
        <authorList>
            <person name="Reynolds H.T."/>
            <person name="Vijayakumar V."/>
            <person name="Gluck-Thaler E."/>
            <person name="Korotkin H.B."/>
            <person name="Matheny P.B."/>
            <person name="Slot J.C."/>
        </authorList>
    </citation>
    <scope>NUCLEOTIDE SEQUENCE [LARGE SCALE GENOMIC DNA]</scope>
    <source>
        <strain evidence="3 4">SRW20</strain>
    </source>
</reference>
<dbReference type="Gene3D" id="3.40.50.300">
    <property type="entry name" value="P-loop containing nucleotide triphosphate hydrolases"/>
    <property type="match status" value="1"/>
</dbReference>
<sequence>MEDTLSTSADSVRTLYQGPANLSSKNTSQIQRDIAQTQLQAATYQPPPISDDMMGVEPDSAVAEQPTAGPSNSRRVTTTAPSSPHIHALVLPSAPDSPGPGSAPDSPSIDSVSESSLPSVSSSFFFSSSAPGSPGRSHPGSYPSSHPQSDHEHEHESDSGHHSHHARTNEQGLIIPSLSLPEALRRPTPYGQTLGNIKILVLGGQGAGKSFLTGLLLEDNEDVVDVGTWEDRHGGKEGAYAYGKVLRASTDWVEQRDAFGLERYEATKNVEIVELPGYSHDADVNELITRLKAIIETPFRDLHDLLHPETQPSASVATMLASPSTSLYTALIFLLPSPPTALDKEIIASLSPYVPLIVLPRLHGQQRALGSATATKLSNFRPASAVALRSGLFHSPETVALLRAEAVDRFFRWREVERAVEGIQEGGQRSFNGKQSFGDGRSRRKLGDKEWGRLQGEDIGHEANEGRPPEKWSKAKWEAEWMESHSQEVATRLRQGTITEKSVGKRPPIPASFGANEKGSDPESGLPSAPSDVQRPAGAPPPYDAPPYAHTPFDPLHFPSLIFFSASLLGPLKSRISESMRDMVESFKEVRVQVALFGGFCVGFGLGFFAKSW</sequence>
<feature type="compositionally biased region" description="Polar residues" evidence="1">
    <location>
        <begin position="20"/>
        <end position="43"/>
    </location>
</feature>
<dbReference type="InParanoid" id="A0A409VL10"/>
<evidence type="ECO:0000256" key="1">
    <source>
        <dbReference type="SAM" id="MobiDB-lite"/>
    </source>
</evidence>
<keyword evidence="2" id="KW-0812">Transmembrane</keyword>
<organism evidence="3 4">
    <name type="scientific">Gymnopilus dilepis</name>
    <dbReference type="NCBI Taxonomy" id="231916"/>
    <lineage>
        <taxon>Eukaryota</taxon>
        <taxon>Fungi</taxon>
        <taxon>Dikarya</taxon>
        <taxon>Basidiomycota</taxon>
        <taxon>Agaricomycotina</taxon>
        <taxon>Agaricomycetes</taxon>
        <taxon>Agaricomycetidae</taxon>
        <taxon>Agaricales</taxon>
        <taxon>Agaricineae</taxon>
        <taxon>Hymenogastraceae</taxon>
        <taxon>Gymnopilus</taxon>
    </lineage>
</organism>
<feature type="compositionally biased region" description="Basic and acidic residues" evidence="1">
    <location>
        <begin position="445"/>
        <end position="474"/>
    </location>
</feature>
<keyword evidence="2" id="KW-1133">Transmembrane helix</keyword>
<evidence type="ECO:0000313" key="4">
    <source>
        <dbReference type="Proteomes" id="UP000284706"/>
    </source>
</evidence>
<dbReference type="InterPro" id="IPR027417">
    <property type="entry name" value="P-loop_NTPase"/>
</dbReference>
<feature type="region of interest" description="Disordered" evidence="1">
    <location>
        <begin position="486"/>
        <end position="548"/>
    </location>
</feature>
<gene>
    <name evidence="3" type="ORF">CVT26_009990</name>
</gene>
<keyword evidence="2" id="KW-0472">Membrane</keyword>
<comment type="caution">
    <text evidence="3">The sequence shown here is derived from an EMBL/GenBank/DDBJ whole genome shotgun (WGS) entry which is preliminary data.</text>
</comment>
<proteinExistence type="predicted"/>
<feature type="compositionally biased region" description="Polar residues" evidence="1">
    <location>
        <begin position="1"/>
        <end position="11"/>
    </location>
</feature>
<feature type="transmembrane region" description="Helical" evidence="2">
    <location>
        <begin position="592"/>
        <end position="610"/>
    </location>
</feature>
<accession>A0A409VL10</accession>
<dbReference type="OrthoDB" id="3350156at2759"/>
<dbReference type="AlphaFoldDB" id="A0A409VL10"/>
<evidence type="ECO:0000256" key="2">
    <source>
        <dbReference type="SAM" id="Phobius"/>
    </source>
</evidence>
<keyword evidence="4" id="KW-1185">Reference proteome</keyword>
<feature type="compositionally biased region" description="Polar residues" evidence="1">
    <location>
        <begin position="68"/>
        <end position="82"/>
    </location>
</feature>
<dbReference type="Proteomes" id="UP000284706">
    <property type="component" value="Unassembled WGS sequence"/>
</dbReference>
<name>A0A409VL10_9AGAR</name>
<feature type="compositionally biased region" description="Low complexity" evidence="1">
    <location>
        <begin position="92"/>
        <end position="147"/>
    </location>
</feature>
<dbReference type="EMBL" id="NHYE01005617">
    <property type="protein sequence ID" value="PPQ66959.1"/>
    <property type="molecule type" value="Genomic_DNA"/>
</dbReference>
<feature type="region of interest" description="Disordered" evidence="1">
    <location>
        <begin position="1"/>
        <end position="167"/>
    </location>
</feature>
<evidence type="ECO:0000313" key="3">
    <source>
        <dbReference type="EMBL" id="PPQ66959.1"/>
    </source>
</evidence>
<feature type="compositionally biased region" description="Basic and acidic residues" evidence="1">
    <location>
        <begin position="148"/>
        <end position="161"/>
    </location>
</feature>
<evidence type="ECO:0008006" key="5">
    <source>
        <dbReference type="Google" id="ProtNLM"/>
    </source>
</evidence>
<protein>
    <recommendedName>
        <fullName evidence="5">Septin-type G domain-containing protein</fullName>
    </recommendedName>
</protein>